<proteinExistence type="predicted"/>
<organism evidence="1 2">
    <name type="scientific">Aspergillus campestris (strain IBT 28561)</name>
    <dbReference type="NCBI Taxonomy" id="1392248"/>
    <lineage>
        <taxon>Eukaryota</taxon>
        <taxon>Fungi</taxon>
        <taxon>Dikarya</taxon>
        <taxon>Ascomycota</taxon>
        <taxon>Pezizomycotina</taxon>
        <taxon>Eurotiomycetes</taxon>
        <taxon>Eurotiomycetidae</taxon>
        <taxon>Eurotiales</taxon>
        <taxon>Aspergillaceae</taxon>
        <taxon>Aspergillus</taxon>
        <taxon>Aspergillus subgen. Circumdati</taxon>
    </lineage>
</organism>
<gene>
    <name evidence="1" type="ORF">P168DRAFT_307579</name>
</gene>
<dbReference type="Proteomes" id="UP000234254">
    <property type="component" value="Unassembled WGS sequence"/>
</dbReference>
<dbReference type="EMBL" id="MSFM01000015">
    <property type="protein sequence ID" value="PKY00242.1"/>
    <property type="molecule type" value="Genomic_DNA"/>
</dbReference>
<name>A0A2I1CRI7_ASPC2</name>
<reference evidence="1" key="1">
    <citation type="submission" date="2016-12" db="EMBL/GenBank/DDBJ databases">
        <title>The genomes of Aspergillus section Nigri reveals drivers in fungal speciation.</title>
        <authorList>
            <consortium name="DOE Joint Genome Institute"/>
            <person name="Vesth T.C."/>
            <person name="Nybo J."/>
            <person name="Theobald S."/>
            <person name="Brandl J."/>
            <person name="Frisvad J.C."/>
            <person name="Nielsen K.F."/>
            <person name="Lyhne E.K."/>
            <person name="Kogle M.E."/>
            <person name="Kuo A."/>
            <person name="Riley R."/>
            <person name="Clum A."/>
            <person name="Nolan M."/>
            <person name="Lipzen A."/>
            <person name="Salamov A."/>
            <person name="Henrissat B."/>
            <person name="Wiebenga A."/>
            <person name="De vries R.P."/>
            <person name="Grigoriev I.V."/>
            <person name="Mortensen U.H."/>
            <person name="Andersen M.R."/>
            <person name="Baker S.E."/>
        </authorList>
    </citation>
    <scope>NUCLEOTIDE SEQUENCE</scope>
    <source>
        <strain evidence="1">IBT 28561</strain>
    </source>
</reference>
<dbReference type="RefSeq" id="XP_024688836.1">
    <property type="nucleotide sequence ID" value="XM_024839119.1"/>
</dbReference>
<dbReference type="OrthoDB" id="2333384at2759"/>
<evidence type="ECO:0000313" key="1">
    <source>
        <dbReference type="EMBL" id="PKY00242.1"/>
    </source>
</evidence>
<sequence>MDLGAPAETQVNSPSPIPLTLNIAPEPDQTSVETWDIPRTVRLDRIRLVVHSTTKISPPWDSLSGVHHDAHSIKQDLQLQDIFRVLETPIAIGEMLHLVLLPDYVNVMGRRNIFSAHSHSMSWELSLTVVGNAQTVDVSTAVELLPEC</sequence>
<accession>A0A2I1CRI7</accession>
<dbReference type="GeneID" id="36546643"/>
<dbReference type="VEuPathDB" id="FungiDB:P168DRAFT_307579"/>
<dbReference type="AlphaFoldDB" id="A0A2I1CRI7"/>
<keyword evidence="2" id="KW-1185">Reference proteome</keyword>
<protein>
    <submittedName>
        <fullName evidence="1">Uncharacterized protein</fullName>
    </submittedName>
</protein>
<evidence type="ECO:0000313" key="2">
    <source>
        <dbReference type="Proteomes" id="UP000234254"/>
    </source>
</evidence>
<comment type="caution">
    <text evidence="1">The sequence shown here is derived from an EMBL/GenBank/DDBJ whole genome shotgun (WGS) entry which is preliminary data.</text>
</comment>